<evidence type="ECO:0008006" key="4">
    <source>
        <dbReference type="Google" id="ProtNLM"/>
    </source>
</evidence>
<keyword evidence="1" id="KW-0812">Transmembrane</keyword>
<dbReference type="OrthoDB" id="5186356at2"/>
<dbReference type="AlphaFoldDB" id="A0A239BDM5"/>
<keyword evidence="1" id="KW-0472">Membrane</keyword>
<keyword evidence="1" id="KW-1133">Transmembrane helix</keyword>
<dbReference type="RefSeq" id="WP_089402883.1">
    <property type="nucleotide sequence ID" value="NZ_FZOH01000002.1"/>
</dbReference>
<protein>
    <recommendedName>
        <fullName evidence="4">DUF4878 domain-containing protein</fullName>
    </recommendedName>
</protein>
<dbReference type="EMBL" id="FZOH01000002">
    <property type="protein sequence ID" value="SNS05722.1"/>
    <property type="molecule type" value="Genomic_DNA"/>
</dbReference>
<name>A0A239BDM5_9ACTN</name>
<dbReference type="Proteomes" id="UP000198386">
    <property type="component" value="Unassembled WGS sequence"/>
</dbReference>
<evidence type="ECO:0000256" key="1">
    <source>
        <dbReference type="SAM" id="Phobius"/>
    </source>
</evidence>
<organism evidence="2 3">
    <name type="scientific">Geodermatophilus saharensis</name>
    <dbReference type="NCBI Taxonomy" id="1137994"/>
    <lineage>
        <taxon>Bacteria</taxon>
        <taxon>Bacillati</taxon>
        <taxon>Actinomycetota</taxon>
        <taxon>Actinomycetes</taxon>
        <taxon>Geodermatophilales</taxon>
        <taxon>Geodermatophilaceae</taxon>
        <taxon>Geodermatophilus</taxon>
    </lineage>
</organism>
<feature type="transmembrane region" description="Helical" evidence="1">
    <location>
        <begin position="25"/>
        <end position="47"/>
    </location>
</feature>
<reference evidence="3" key="1">
    <citation type="submission" date="2017-06" db="EMBL/GenBank/DDBJ databases">
        <authorList>
            <person name="Varghese N."/>
            <person name="Submissions S."/>
        </authorList>
    </citation>
    <scope>NUCLEOTIDE SEQUENCE [LARGE SCALE GENOMIC DNA]</scope>
    <source>
        <strain evidence="3">DSM 45423</strain>
    </source>
</reference>
<keyword evidence="3" id="KW-1185">Reference proteome</keyword>
<evidence type="ECO:0000313" key="3">
    <source>
        <dbReference type="Proteomes" id="UP000198386"/>
    </source>
</evidence>
<sequence>MTGPYLYDEGPEQLHTSTPRRRNGLVLGIFGATVAVGVGMVVALPLVKGTAEDQAREVVGVFTAALAARDLETAGGLLCQAEHDRADAEGVDVGEVAAGYARPGTAEIVAVEPGELADRDSREVRVRWDDGGTGTETTLVVVLEEGPRVCGTSG</sequence>
<evidence type="ECO:0000313" key="2">
    <source>
        <dbReference type="EMBL" id="SNS05722.1"/>
    </source>
</evidence>
<accession>A0A239BDM5</accession>
<proteinExistence type="predicted"/>
<gene>
    <name evidence="2" type="ORF">SAMN04488107_1096</name>
</gene>